<dbReference type="Gene3D" id="3.10.560.10">
    <property type="entry name" value="Outer membrane lipoprotein wza domain like"/>
    <property type="match status" value="1"/>
</dbReference>
<dbReference type="Proteomes" id="UP001174839">
    <property type="component" value="Unassembled WGS sequence"/>
</dbReference>
<feature type="signal peptide" evidence="3">
    <location>
        <begin position="1"/>
        <end position="27"/>
    </location>
</feature>
<feature type="transmembrane region" description="Helical" evidence="2">
    <location>
        <begin position="244"/>
        <end position="262"/>
    </location>
</feature>
<comment type="caution">
    <text evidence="6">The sequence shown here is derived from an EMBL/GenBank/DDBJ whole genome shotgun (WGS) entry which is preliminary data.</text>
</comment>
<reference evidence="6" key="1">
    <citation type="submission" date="2023-06" db="EMBL/GenBank/DDBJ databases">
        <title>Robiginitalea aurantiacus sp. nov. and Algoriphagus sediminis sp. nov., isolated from coastal sediment.</title>
        <authorList>
            <person name="Zhou Z.Y."/>
            <person name="An J."/>
            <person name="Jia Y.W."/>
            <person name="Du Z.J."/>
        </authorList>
    </citation>
    <scope>NUCLEOTIDE SEQUENCE</scope>
    <source>
        <strain evidence="6">M39</strain>
    </source>
</reference>
<keyword evidence="7" id="KW-1185">Reference proteome</keyword>
<evidence type="ECO:0000256" key="3">
    <source>
        <dbReference type="SAM" id="SignalP"/>
    </source>
</evidence>
<feature type="chain" id="PRO_5046705554" evidence="3">
    <location>
        <begin position="28"/>
        <end position="265"/>
    </location>
</feature>
<dbReference type="Pfam" id="PF02563">
    <property type="entry name" value="Poly_export"/>
    <property type="match status" value="1"/>
</dbReference>
<evidence type="ECO:0000259" key="4">
    <source>
        <dbReference type="Pfam" id="PF02563"/>
    </source>
</evidence>
<proteinExistence type="predicted"/>
<dbReference type="EMBL" id="JAUDUY010000015">
    <property type="protein sequence ID" value="MDM9632808.1"/>
    <property type="molecule type" value="Genomic_DNA"/>
</dbReference>
<dbReference type="InterPro" id="IPR003715">
    <property type="entry name" value="Poly_export_N"/>
</dbReference>
<accession>A0ABT7WIP6</accession>
<keyword evidence="2" id="KW-1133">Transmembrane helix</keyword>
<feature type="domain" description="Soluble ligand binding" evidence="5">
    <location>
        <begin position="149"/>
        <end position="201"/>
    </location>
</feature>
<evidence type="ECO:0000256" key="1">
    <source>
        <dbReference type="ARBA" id="ARBA00022729"/>
    </source>
</evidence>
<keyword evidence="2" id="KW-0812">Transmembrane</keyword>
<dbReference type="Pfam" id="PF10531">
    <property type="entry name" value="SLBB"/>
    <property type="match status" value="1"/>
</dbReference>
<dbReference type="InterPro" id="IPR019554">
    <property type="entry name" value="Soluble_ligand-bd"/>
</dbReference>
<evidence type="ECO:0000313" key="7">
    <source>
        <dbReference type="Proteomes" id="UP001174839"/>
    </source>
</evidence>
<evidence type="ECO:0000313" key="6">
    <source>
        <dbReference type="EMBL" id="MDM9632808.1"/>
    </source>
</evidence>
<dbReference type="Gene3D" id="3.30.1950.10">
    <property type="entry name" value="wza like domain"/>
    <property type="match status" value="1"/>
</dbReference>
<sequence>MKSNSKNIKFHFLSCCILILLASCASRKDVVYLQDTGDFETIVADNVPETKFKVDDLVSIHISSLNPEASAPFNLYRGGSGGGQNGAIGTPTDPVDYLVDQNGMIDFPVLGKLKISGLSPDELRTLLRNKLADFLKDPIINIQIRNFTITVLGAVASPGSYPVLGEQITILEALGLAGDMTPRGKRDNVLVIRNFEGAKVYTRLDLTSKEVLKSPAYYITQNDIIYVEPNKTGIRETSIGSNTALTVSIISLLITTTAIILTRTN</sequence>
<feature type="domain" description="Polysaccharide export protein N-terminal" evidence="4">
    <location>
        <begin position="47"/>
        <end position="144"/>
    </location>
</feature>
<evidence type="ECO:0000256" key="2">
    <source>
        <dbReference type="SAM" id="Phobius"/>
    </source>
</evidence>
<protein>
    <submittedName>
        <fullName evidence="6">Polysaccharide biosynthesis/export family protein</fullName>
    </submittedName>
</protein>
<organism evidence="6 7">
    <name type="scientific">Robiginitalea aurantiaca</name>
    <dbReference type="NCBI Taxonomy" id="3056915"/>
    <lineage>
        <taxon>Bacteria</taxon>
        <taxon>Pseudomonadati</taxon>
        <taxon>Bacteroidota</taxon>
        <taxon>Flavobacteriia</taxon>
        <taxon>Flavobacteriales</taxon>
        <taxon>Flavobacteriaceae</taxon>
        <taxon>Robiginitalea</taxon>
    </lineage>
</organism>
<keyword evidence="2" id="KW-0472">Membrane</keyword>
<evidence type="ECO:0000259" key="5">
    <source>
        <dbReference type="Pfam" id="PF10531"/>
    </source>
</evidence>
<keyword evidence="1 3" id="KW-0732">Signal</keyword>
<dbReference type="PANTHER" id="PTHR33619">
    <property type="entry name" value="POLYSACCHARIDE EXPORT PROTEIN GFCE-RELATED"/>
    <property type="match status" value="1"/>
</dbReference>
<gene>
    <name evidence="6" type="ORF">QU605_15120</name>
</gene>
<dbReference type="PROSITE" id="PS51257">
    <property type="entry name" value="PROKAR_LIPOPROTEIN"/>
    <property type="match status" value="1"/>
</dbReference>
<dbReference type="RefSeq" id="WP_289726172.1">
    <property type="nucleotide sequence ID" value="NZ_JAUDUY010000015.1"/>
</dbReference>
<dbReference type="InterPro" id="IPR049712">
    <property type="entry name" value="Poly_export"/>
</dbReference>
<dbReference type="PANTHER" id="PTHR33619:SF3">
    <property type="entry name" value="POLYSACCHARIDE EXPORT PROTEIN GFCE-RELATED"/>
    <property type="match status" value="1"/>
</dbReference>
<name>A0ABT7WIP6_9FLAO</name>